<comment type="similarity">
    <text evidence="1">Belongs to the glycosyl hydrolase 38 family.</text>
</comment>
<dbReference type="FunFam" id="1.20.1270.50:FF:000004">
    <property type="entry name" value="alpha-mannosidase 2C1 isoform X1"/>
    <property type="match status" value="1"/>
</dbReference>
<dbReference type="InterPro" id="IPR037094">
    <property type="entry name" value="Glyco_hydro_38_cen_sf"/>
</dbReference>
<dbReference type="InterPro" id="IPR011013">
    <property type="entry name" value="Gal_mutarotase_sf_dom"/>
</dbReference>
<dbReference type="InterPro" id="IPR011682">
    <property type="entry name" value="Glyco_hydro_38_C"/>
</dbReference>
<protein>
    <submittedName>
        <fullName evidence="7">Alpha-mannosidase</fullName>
    </submittedName>
</protein>
<dbReference type="Proteomes" id="UP000284543">
    <property type="component" value="Unassembled WGS sequence"/>
</dbReference>
<dbReference type="InterPro" id="IPR015341">
    <property type="entry name" value="Glyco_hydro_38_cen"/>
</dbReference>
<dbReference type="GO" id="GO:0009313">
    <property type="term" value="P:oligosaccharide catabolic process"/>
    <property type="evidence" value="ECO:0007669"/>
    <property type="project" value="TreeGrafter"/>
</dbReference>
<dbReference type="Pfam" id="PF01074">
    <property type="entry name" value="Glyco_hydro_38N"/>
    <property type="match status" value="1"/>
</dbReference>
<dbReference type="Pfam" id="PF07748">
    <property type="entry name" value="Glyco_hydro_38C"/>
    <property type="match status" value="1"/>
</dbReference>
<keyword evidence="3" id="KW-0378">Hydrolase</keyword>
<feature type="domain" description="Glycoside hydrolase family 38 central" evidence="6">
    <location>
        <begin position="522"/>
        <end position="599"/>
    </location>
</feature>
<dbReference type="SUPFAM" id="SSF74650">
    <property type="entry name" value="Galactose mutarotase-like"/>
    <property type="match status" value="1"/>
</dbReference>
<dbReference type="GO" id="GO:0006013">
    <property type="term" value="P:mannose metabolic process"/>
    <property type="evidence" value="ECO:0007669"/>
    <property type="project" value="InterPro"/>
</dbReference>
<keyword evidence="4" id="KW-0326">Glycosidase</keyword>
<dbReference type="AlphaFoldDB" id="A0A412YXR7"/>
<dbReference type="GO" id="GO:0046872">
    <property type="term" value="F:metal ion binding"/>
    <property type="evidence" value="ECO:0007669"/>
    <property type="project" value="UniProtKB-KW"/>
</dbReference>
<evidence type="ECO:0000256" key="2">
    <source>
        <dbReference type="ARBA" id="ARBA00022723"/>
    </source>
</evidence>
<dbReference type="FunFam" id="2.70.98.30:FF:000010">
    <property type="entry name" value="Cytosolic alpha-mannosidase"/>
    <property type="match status" value="1"/>
</dbReference>
<dbReference type="PANTHER" id="PTHR46017">
    <property type="entry name" value="ALPHA-MANNOSIDASE 2C1"/>
    <property type="match status" value="1"/>
</dbReference>
<dbReference type="Gene3D" id="3.20.110.10">
    <property type="entry name" value="Glycoside hydrolase 38, N terminal domain"/>
    <property type="match status" value="1"/>
</dbReference>
<dbReference type="RefSeq" id="WP_118019489.1">
    <property type="nucleotide sequence ID" value="NZ_CAUHGS010000016.1"/>
</dbReference>
<dbReference type="GO" id="GO:0030246">
    <property type="term" value="F:carbohydrate binding"/>
    <property type="evidence" value="ECO:0007669"/>
    <property type="project" value="InterPro"/>
</dbReference>
<dbReference type="CDD" id="cd10789">
    <property type="entry name" value="GH38N_AMII_ER_cytosolic"/>
    <property type="match status" value="1"/>
</dbReference>
<feature type="region of interest" description="Disordered" evidence="5">
    <location>
        <begin position="712"/>
        <end position="739"/>
    </location>
</feature>
<sequence length="1094" mass="125198">MSILFELERMERLAEDLDRLRRPVRIPVSCYKRMEGKEKGSPWCSTLDWEDCSIEEPWACLDSHRWYRTTVEIPPHLDGAHVEFLITTGREGQWDATNPQMLFYLNGNIVQGVDVNHREILISSGAKAGERYDIAILAYSGSVPGDLIIRTELVRVDDAVEKAYYDFLVPVQAARLLKKPDEENYRRILVKLGPAADALDLREPYSSRFYQSIEEMERIVEKEFYQKVNAASPVVSAIGHTHIDIAWLWTVEQTREKAVRSFSTVLELMDRYPDYKFMSSQPILYQFVKEQEPELYERIRERVREGRWETDGAMWLESDCNLPAGESLVRQIIKGEQFFQEEFGISSRCLWLPDVFGYSAAIPQILKKCGIPYFLTTKIAWNQFNQLPNDTFMWKGIDGSRVFVFMPTACDFDKTLGLNVSFTDTRNTTTYTGIVNPNMTLGTFKRFQNRDLTEDTLMLFGFGDGGGGPTKEMLEEAKRLQYGLPGIPRLVQENERTFFDRIHHDIGSRPDMPVWDGELYFEYHRGTLTSMGKNKRYNRKSEQMYEQLETLGVMAELKGLEYPAGVIKRGWDIILLNQFHDIIPGSAIGPVYEQTDREYEEILKSGAETALHLAEGMGSRICGQDKDTSREEPEEQKPEEHKIIVFNTQGYEREDTVTVSGVARGEAAYACDCLGYRAPVQYVGEDTLIFHAKGIPSCGYAVYSLVGAEDSVNQGTSGSAKEHPVLAAEHPGPDPEPSGFDAECPRPWPGFFENDWYRAVFNDKMELASLVEKGTGCQLLKEGRVGNQLLTFEDRPMNWDNWDVDMFYQRKPYNADHVTAPVLKEWGPVRTVVSISHRFAGSLVEQDIVFYPNLPRIDFVTRADWRDHHVLLRVYFPARINATKAAYEIQFGNVERETTSNHSWDTAKFEVCAHKWADLSENGLGLSLLNDCKYGHSIKDGEMGLTLIKSGTYPNENADIGIHEFTYSIYPHKGRWQEARTVEMAYDLNSPLVSALVPAKGAGGFWSMVSVDQPDCFVEMMKKAENGNGYILRIYENRNTRTPMTVKLGFEISRVEECDLLERPLRPIETDGYRFKDFIKPYEIKTYRICPVRA</sequence>
<dbReference type="GO" id="GO:0004559">
    <property type="term" value="F:alpha-mannosidase activity"/>
    <property type="evidence" value="ECO:0007669"/>
    <property type="project" value="InterPro"/>
</dbReference>
<dbReference type="InterPro" id="IPR028995">
    <property type="entry name" value="Glyco_hydro_57/38_cen_sf"/>
</dbReference>
<dbReference type="InterPro" id="IPR000602">
    <property type="entry name" value="Glyco_hydro_38_N"/>
</dbReference>
<dbReference type="Gene3D" id="2.60.40.2220">
    <property type="match status" value="1"/>
</dbReference>
<evidence type="ECO:0000256" key="5">
    <source>
        <dbReference type="SAM" id="MobiDB-lite"/>
    </source>
</evidence>
<dbReference type="InterPro" id="IPR041147">
    <property type="entry name" value="GH38_C"/>
</dbReference>
<reference evidence="7 8" key="1">
    <citation type="submission" date="2018-08" db="EMBL/GenBank/DDBJ databases">
        <title>A genome reference for cultivated species of the human gut microbiota.</title>
        <authorList>
            <person name="Zou Y."/>
            <person name="Xue W."/>
            <person name="Luo G."/>
        </authorList>
    </citation>
    <scope>NUCLEOTIDE SEQUENCE [LARGE SCALE GENOMIC DNA]</scope>
    <source>
        <strain evidence="7 8">AF14-18</strain>
    </source>
</reference>
<dbReference type="SUPFAM" id="SSF88713">
    <property type="entry name" value="Glycoside hydrolase/deacetylase"/>
    <property type="match status" value="1"/>
</dbReference>
<gene>
    <name evidence="7" type="ORF">DWW02_24525</name>
</gene>
<dbReference type="EMBL" id="QRZM01000014">
    <property type="protein sequence ID" value="RGV72483.1"/>
    <property type="molecule type" value="Genomic_DNA"/>
</dbReference>
<proteinExistence type="inferred from homology"/>
<dbReference type="InterPro" id="IPR011330">
    <property type="entry name" value="Glyco_hydro/deAcase_b/a-brl"/>
</dbReference>
<organism evidence="7 8">
    <name type="scientific">Enterocloster bolteae</name>
    <dbReference type="NCBI Taxonomy" id="208479"/>
    <lineage>
        <taxon>Bacteria</taxon>
        <taxon>Bacillati</taxon>
        <taxon>Bacillota</taxon>
        <taxon>Clostridia</taxon>
        <taxon>Lachnospirales</taxon>
        <taxon>Lachnospiraceae</taxon>
        <taxon>Enterocloster</taxon>
    </lineage>
</organism>
<evidence type="ECO:0000256" key="1">
    <source>
        <dbReference type="ARBA" id="ARBA00009792"/>
    </source>
</evidence>
<evidence type="ECO:0000259" key="6">
    <source>
        <dbReference type="SMART" id="SM00872"/>
    </source>
</evidence>
<dbReference type="PANTHER" id="PTHR46017:SF1">
    <property type="entry name" value="ALPHA-MANNOSIDASE 2C1"/>
    <property type="match status" value="1"/>
</dbReference>
<dbReference type="SMART" id="SM00872">
    <property type="entry name" value="Alpha-mann_mid"/>
    <property type="match status" value="1"/>
</dbReference>
<comment type="caution">
    <text evidence="7">The sequence shown here is derived from an EMBL/GenBank/DDBJ whole genome shotgun (WGS) entry which is preliminary data.</text>
</comment>
<dbReference type="Gene3D" id="1.20.1270.50">
    <property type="entry name" value="Glycoside hydrolase family 38, central domain"/>
    <property type="match status" value="1"/>
</dbReference>
<dbReference type="InterPro" id="IPR027291">
    <property type="entry name" value="Glyco_hydro_38_N_sf"/>
</dbReference>
<evidence type="ECO:0000313" key="8">
    <source>
        <dbReference type="Proteomes" id="UP000284543"/>
    </source>
</evidence>
<keyword evidence="2" id="KW-0479">Metal-binding</keyword>
<dbReference type="Pfam" id="PF17677">
    <property type="entry name" value="Glyco_hydro38C2"/>
    <property type="match status" value="1"/>
</dbReference>
<evidence type="ECO:0000313" key="7">
    <source>
        <dbReference type="EMBL" id="RGV72483.1"/>
    </source>
</evidence>
<evidence type="ECO:0000256" key="4">
    <source>
        <dbReference type="ARBA" id="ARBA00023295"/>
    </source>
</evidence>
<evidence type="ECO:0000256" key="3">
    <source>
        <dbReference type="ARBA" id="ARBA00022801"/>
    </source>
</evidence>
<dbReference type="Pfam" id="PF09261">
    <property type="entry name" value="Alpha-mann_mid"/>
    <property type="match status" value="1"/>
</dbReference>
<name>A0A412YXR7_9FIRM</name>
<dbReference type="Gene3D" id="2.70.98.30">
    <property type="entry name" value="Golgi alpha-mannosidase II, domain 4"/>
    <property type="match status" value="1"/>
</dbReference>
<accession>A0A412YXR7</accession>
<dbReference type="FunFam" id="3.20.110.10:FF:000002">
    <property type="entry name" value="alpha-mannosidase 2C1 isoform X1"/>
    <property type="match status" value="1"/>
</dbReference>
<dbReference type="SUPFAM" id="SSF88688">
    <property type="entry name" value="Families 57/38 glycoside transferase middle domain"/>
    <property type="match status" value="1"/>
</dbReference>